<evidence type="ECO:0000256" key="4">
    <source>
        <dbReference type="ARBA" id="ARBA00022516"/>
    </source>
</evidence>
<evidence type="ECO:0000256" key="7">
    <source>
        <dbReference type="ARBA" id="ARBA00023098"/>
    </source>
</evidence>
<dbReference type="Pfam" id="PF08541">
    <property type="entry name" value="ACP_syn_III_C"/>
    <property type="match status" value="1"/>
</dbReference>
<dbReference type="Pfam" id="PF08545">
    <property type="entry name" value="ACP_syn_III"/>
    <property type="match status" value="1"/>
</dbReference>
<evidence type="ECO:0000256" key="8">
    <source>
        <dbReference type="ARBA" id="ARBA00023160"/>
    </source>
</evidence>
<feature type="active site" evidence="10">
    <location>
        <position position="111"/>
    </location>
</feature>
<feature type="active site" evidence="10">
    <location>
        <position position="280"/>
    </location>
</feature>
<evidence type="ECO:0000256" key="5">
    <source>
        <dbReference type="ARBA" id="ARBA00022679"/>
    </source>
</evidence>
<feature type="domain" description="Beta-ketoacyl-[acyl-carrier-protein] synthase III N-terminal" evidence="12">
    <location>
        <begin position="105"/>
        <end position="182"/>
    </location>
</feature>
<comment type="pathway">
    <text evidence="1 10">Lipid metabolism; fatty acid biosynthesis.</text>
</comment>
<dbReference type="GO" id="GO:0033818">
    <property type="term" value="F:beta-ketoacyl-acyl-carrier-protein synthase III activity"/>
    <property type="evidence" value="ECO:0007669"/>
    <property type="project" value="UniProtKB-UniRule"/>
</dbReference>
<comment type="function">
    <text evidence="10">Catalyzes the condensation reaction of fatty acid synthesis by the addition to an acyl acceptor of two carbons from malonyl-ACP. Catalyzes the first condensation reaction which initiates fatty acid synthesis and may therefore play a role in governing the total rate of fatty acid production. Possesses both acetoacetyl-ACP synthase and acetyl transacylase activities. Its substrate specificity determines the biosynthesis of branched-chain and/or straight-chain of fatty acids.</text>
</comment>
<dbReference type="AlphaFoldDB" id="A0AB39VJU8"/>
<dbReference type="EMBL" id="CP165644">
    <property type="protein sequence ID" value="XDU67548.1"/>
    <property type="molecule type" value="Genomic_DNA"/>
</dbReference>
<feature type="region of interest" description="ACP-binding" evidence="10">
    <location>
        <begin position="251"/>
        <end position="255"/>
    </location>
</feature>
<dbReference type="HAMAP" id="MF_01815">
    <property type="entry name" value="FabH"/>
    <property type="match status" value="1"/>
</dbReference>
<dbReference type="FunFam" id="3.40.47.10:FF:000004">
    <property type="entry name" value="3-oxoacyl-[acyl-carrier-protein] synthase 3"/>
    <property type="match status" value="1"/>
</dbReference>
<feature type="domain" description="Beta-ketoacyl-[acyl-carrier-protein] synthase III C-terminal" evidence="11">
    <location>
        <begin position="234"/>
        <end position="323"/>
    </location>
</feature>
<dbReference type="EC" id="2.3.1.180" evidence="3 10"/>
<dbReference type="PANTHER" id="PTHR43091">
    <property type="entry name" value="3-OXOACYL-[ACYL-CARRIER-PROTEIN] SYNTHASE"/>
    <property type="match status" value="1"/>
</dbReference>
<feature type="active site" evidence="10">
    <location>
        <position position="250"/>
    </location>
</feature>
<evidence type="ECO:0000259" key="11">
    <source>
        <dbReference type="Pfam" id="PF08541"/>
    </source>
</evidence>
<keyword evidence="5 10" id="KW-0808">Transferase</keyword>
<dbReference type="SUPFAM" id="SSF53901">
    <property type="entry name" value="Thiolase-like"/>
    <property type="match status" value="1"/>
</dbReference>
<dbReference type="InterPro" id="IPR004655">
    <property type="entry name" value="FabH"/>
</dbReference>
<dbReference type="GO" id="GO:0006633">
    <property type="term" value="P:fatty acid biosynthetic process"/>
    <property type="evidence" value="ECO:0007669"/>
    <property type="project" value="UniProtKB-UniRule"/>
</dbReference>
<dbReference type="NCBIfam" id="NF006829">
    <property type="entry name" value="PRK09352.1"/>
    <property type="match status" value="1"/>
</dbReference>
<proteinExistence type="inferred from homology"/>
<accession>A0AB39VJU8</accession>
<evidence type="ECO:0000256" key="2">
    <source>
        <dbReference type="ARBA" id="ARBA00008642"/>
    </source>
</evidence>
<comment type="catalytic activity">
    <reaction evidence="9">
        <text>malonyl-[ACP] + acetyl-CoA + H(+) = 3-oxobutanoyl-[ACP] + CO2 + CoA</text>
        <dbReference type="Rhea" id="RHEA:12080"/>
        <dbReference type="Rhea" id="RHEA-COMP:9623"/>
        <dbReference type="Rhea" id="RHEA-COMP:9625"/>
        <dbReference type="ChEBI" id="CHEBI:15378"/>
        <dbReference type="ChEBI" id="CHEBI:16526"/>
        <dbReference type="ChEBI" id="CHEBI:57287"/>
        <dbReference type="ChEBI" id="CHEBI:57288"/>
        <dbReference type="ChEBI" id="CHEBI:78449"/>
        <dbReference type="ChEBI" id="CHEBI:78450"/>
        <dbReference type="EC" id="2.3.1.180"/>
    </reaction>
    <physiologicalReaction direction="left-to-right" evidence="9">
        <dbReference type="Rhea" id="RHEA:12081"/>
    </physiologicalReaction>
</comment>
<evidence type="ECO:0000259" key="12">
    <source>
        <dbReference type="Pfam" id="PF08545"/>
    </source>
</evidence>
<evidence type="ECO:0000256" key="9">
    <source>
        <dbReference type="ARBA" id="ARBA00051096"/>
    </source>
</evidence>
<dbReference type="CDD" id="cd00830">
    <property type="entry name" value="KAS_III"/>
    <property type="match status" value="1"/>
</dbReference>
<dbReference type="PANTHER" id="PTHR43091:SF1">
    <property type="entry name" value="BETA-KETOACYL-[ACYL-CARRIER-PROTEIN] SYNTHASE III, CHLOROPLASTIC"/>
    <property type="match status" value="1"/>
</dbReference>
<reference evidence="13" key="1">
    <citation type="submission" date="2024-07" db="EMBL/GenBank/DDBJ databases">
        <authorList>
            <person name="Li X.-J."/>
            <person name="Wang X."/>
        </authorList>
    </citation>
    <scope>NUCLEOTIDE SEQUENCE</scope>
    <source>
        <strain evidence="13">HSP-334</strain>
    </source>
</reference>
<sequence length="325" mass="35113">MRIGILGTGSYVPEKVLTNDDLAKIVDTNDEWITTRTGIKERRIASENEATSDLAFCAAKKAINDAGIDKNEIDLIIVATMTPDHFTPSTAALVQDKLGIKAAAFDISAACTGFVYAFTTGYSFIKSGIYKKVLVIGAETMSRVMDWSDRGTCILFGDGSGAVVLGEVQTGGFCASHLVADGSGACELIVPAGGSRKVVTVEALENKETYLQMNGREIFKFAVKVFPESVDDVLKQQNITADDIDLFIPHQANIRIIESIAKRFKQPLDKFFVNLNKYGNTSGASIPIAIDEASKQNRLKKGDKIVITGFGGGLTYGSILFEWSK</sequence>
<dbReference type="InterPro" id="IPR016039">
    <property type="entry name" value="Thiolase-like"/>
</dbReference>
<dbReference type="RefSeq" id="WP_094080694.1">
    <property type="nucleotide sequence ID" value="NZ_CP165644.1"/>
</dbReference>
<organism evidence="13">
    <name type="scientific">Leptotrichia rugosa</name>
    <dbReference type="NCBI Taxonomy" id="3239302"/>
    <lineage>
        <taxon>Bacteria</taxon>
        <taxon>Fusobacteriati</taxon>
        <taxon>Fusobacteriota</taxon>
        <taxon>Fusobacteriia</taxon>
        <taxon>Fusobacteriales</taxon>
        <taxon>Leptotrichiaceae</taxon>
        <taxon>Leptotrichia</taxon>
    </lineage>
</organism>
<evidence type="ECO:0000256" key="6">
    <source>
        <dbReference type="ARBA" id="ARBA00022832"/>
    </source>
</evidence>
<evidence type="ECO:0000313" key="13">
    <source>
        <dbReference type="EMBL" id="XDU67548.1"/>
    </source>
</evidence>
<comment type="similarity">
    <text evidence="2 10">Belongs to the thiolase-like superfamily. FabH family.</text>
</comment>
<dbReference type="NCBIfam" id="TIGR00747">
    <property type="entry name" value="fabH"/>
    <property type="match status" value="1"/>
</dbReference>
<keyword evidence="10" id="KW-0511">Multifunctional enzyme</keyword>
<dbReference type="KEGG" id="lrug:AB8B22_03805"/>
<gene>
    <name evidence="10" type="primary">fabH</name>
    <name evidence="13" type="ORF">AB8B22_03805</name>
</gene>
<comment type="subunit">
    <text evidence="10">Homodimer.</text>
</comment>
<evidence type="ECO:0000256" key="1">
    <source>
        <dbReference type="ARBA" id="ARBA00005194"/>
    </source>
</evidence>
<comment type="domain">
    <text evidence="10">The last Arg residue of the ACP-binding site is essential for the weak association between ACP/AcpP and FabH.</text>
</comment>
<name>A0AB39VJU8_9FUSO</name>
<keyword evidence="7 10" id="KW-0443">Lipid metabolism</keyword>
<keyword evidence="10 13" id="KW-0012">Acyltransferase</keyword>
<keyword evidence="6 10" id="KW-0276">Fatty acid metabolism</keyword>
<keyword evidence="8 10" id="KW-0275">Fatty acid biosynthesis</keyword>
<protein>
    <recommendedName>
        <fullName evidence="3 10">Beta-ketoacyl-[acyl-carrier-protein] synthase III</fullName>
        <shortName evidence="10">Beta-ketoacyl-ACP synthase III</shortName>
        <shortName evidence="10">KAS III</shortName>
        <ecNumber evidence="3 10">2.3.1.180</ecNumber>
    </recommendedName>
    <alternativeName>
        <fullName evidence="10">3-oxoacyl-[acyl-carrier-protein] synthase 3</fullName>
    </alternativeName>
    <alternativeName>
        <fullName evidence="10">3-oxoacyl-[acyl-carrier-protein] synthase III</fullName>
    </alternativeName>
</protein>
<dbReference type="InterPro" id="IPR013747">
    <property type="entry name" value="ACP_syn_III_C"/>
</dbReference>
<dbReference type="GO" id="GO:0004315">
    <property type="term" value="F:3-oxoacyl-[acyl-carrier-protein] synthase activity"/>
    <property type="evidence" value="ECO:0007669"/>
    <property type="project" value="InterPro"/>
</dbReference>
<dbReference type="GO" id="GO:0005737">
    <property type="term" value="C:cytoplasm"/>
    <property type="evidence" value="ECO:0007669"/>
    <property type="project" value="UniProtKB-SubCell"/>
</dbReference>
<evidence type="ECO:0000256" key="10">
    <source>
        <dbReference type="HAMAP-Rule" id="MF_01815"/>
    </source>
</evidence>
<comment type="subcellular location">
    <subcellularLocation>
        <location evidence="10">Cytoplasm</location>
    </subcellularLocation>
</comment>
<keyword evidence="4 10" id="KW-0444">Lipid biosynthesis</keyword>
<dbReference type="Gene3D" id="3.40.47.10">
    <property type="match status" value="1"/>
</dbReference>
<evidence type="ECO:0000256" key="3">
    <source>
        <dbReference type="ARBA" id="ARBA00012333"/>
    </source>
</evidence>
<keyword evidence="10" id="KW-0963">Cytoplasm</keyword>
<dbReference type="InterPro" id="IPR013751">
    <property type="entry name" value="ACP_syn_III_N"/>
</dbReference>